<dbReference type="Pfam" id="PF04055">
    <property type="entry name" value="Radical_SAM"/>
    <property type="match status" value="1"/>
</dbReference>
<dbReference type="SFLD" id="SFLDS00029">
    <property type="entry name" value="Radical_SAM"/>
    <property type="match status" value="1"/>
</dbReference>
<dbReference type="InterPro" id="IPR006638">
    <property type="entry name" value="Elp3/MiaA/NifB-like_rSAM"/>
</dbReference>
<dbReference type="SFLD" id="SFLDG01123">
    <property type="entry name" value="methyltransferase_(Class_B)"/>
    <property type="match status" value="1"/>
</dbReference>
<reference evidence="8 9" key="1">
    <citation type="submission" date="2020-10" db="EMBL/GenBank/DDBJ databases">
        <title>Phylogeny of dyella-like bacteria.</title>
        <authorList>
            <person name="Fu J."/>
        </authorList>
    </citation>
    <scope>NUCLEOTIDE SEQUENCE [LARGE SCALE GENOMIC DNA]</scope>
    <source>
        <strain evidence="8 9">DHG40</strain>
    </source>
</reference>
<gene>
    <name evidence="8" type="ORF">ISP18_10635</name>
</gene>
<dbReference type="SFLD" id="SFLDG01082">
    <property type="entry name" value="B12-binding_domain_containing"/>
    <property type="match status" value="1"/>
</dbReference>
<sequence>MTHSPRTLLINPTITSRSSARFPLSLLHLSAALDKHGSSEIIDGNVDRDLIGETLRTMEQGGFDAVGVSVMGGPQMAPAIDVSKAIRERFPSTPIIWGGYFPTLYTDTALAAPYVDYAIRGQGEESLPELVAALGKSDPALANIGGLSWKDGDSVVHNPNRRFSLGDNGLVLPYDKLGDPRRYLARTFLGRRTAAHQAAIGCRFRCTFCGVAAMFGGTTMLPAAARLERDLSYLKYELGADSIQFFDHNFFDREEDMIPLLEVMAKLELPWWCYARADALLNLSESTWKLVRKSRLKMAYIGAESPSGQMLKEIRKGTRPDQTLQVAELCRRNGVIPELSFMVAPPENTEEETEHTFEFIRELKQINPEAEIIVYIYTPLPESSRHEKDRGKRPGMALRDLNGEPVIFPKTPEEWTQPQWINYACHADAPWLTDKLRQRIHDFVTVLRCRFPTVQDMRSPPWAKRSLSAMATWRYRYRRYDRPWELNLANRLVRLRMPQVSGL</sequence>
<feature type="domain" description="B12-binding" evidence="6">
    <location>
        <begin position="6"/>
        <end position="141"/>
    </location>
</feature>
<dbReference type="SMART" id="SM00729">
    <property type="entry name" value="Elp3"/>
    <property type="match status" value="1"/>
</dbReference>
<protein>
    <submittedName>
        <fullName evidence="8">B12-binding domain-containing radical SAM protein</fullName>
    </submittedName>
</protein>
<dbReference type="Proteomes" id="UP001620409">
    <property type="component" value="Unassembled WGS sequence"/>
</dbReference>
<evidence type="ECO:0000256" key="3">
    <source>
        <dbReference type="ARBA" id="ARBA00022723"/>
    </source>
</evidence>
<dbReference type="SUPFAM" id="SSF102114">
    <property type="entry name" value="Radical SAM enzymes"/>
    <property type="match status" value="1"/>
</dbReference>
<evidence type="ECO:0000259" key="6">
    <source>
        <dbReference type="PROSITE" id="PS51332"/>
    </source>
</evidence>
<feature type="domain" description="Radical SAM core" evidence="7">
    <location>
        <begin position="188"/>
        <end position="405"/>
    </location>
</feature>
<dbReference type="CDD" id="cd02068">
    <property type="entry name" value="radical_SAM_B12_BD"/>
    <property type="match status" value="1"/>
</dbReference>
<dbReference type="Gene3D" id="3.40.50.280">
    <property type="entry name" value="Cobalamin-binding domain"/>
    <property type="match status" value="1"/>
</dbReference>
<dbReference type="PROSITE" id="PS51918">
    <property type="entry name" value="RADICAL_SAM"/>
    <property type="match status" value="1"/>
</dbReference>
<accession>A0ABW8IIM1</accession>
<dbReference type="InterPro" id="IPR058240">
    <property type="entry name" value="rSAM_sf"/>
</dbReference>
<dbReference type="PANTHER" id="PTHR43409">
    <property type="entry name" value="ANAEROBIC MAGNESIUM-PROTOPORPHYRIN IX MONOMETHYL ESTER CYCLASE-RELATED"/>
    <property type="match status" value="1"/>
</dbReference>
<dbReference type="InterPro" id="IPR051198">
    <property type="entry name" value="BchE-like"/>
</dbReference>
<dbReference type="InterPro" id="IPR023404">
    <property type="entry name" value="rSAM_horseshoe"/>
</dbReference>
<evidence type="ECO:0000256" key="4">
    <source>
        <dbReference type="ARBA" id="ARBA00023004"/>
    </source>
</evidence>
<evidence type="ECO:0000256" key="2">
    <source>
        <dbReference type="ARBA" id="ARBA00022691"/>
    </source>
</evidence>
<organism evidence="8 9">
    <name type="scientific">Dyella humi</name>
    <dbReference type="NCBI Taxonomy" id="1770547"/>
    <lineage>
        <taxon>Bacteria</taxon>
        <taxon>Pseudomonadati</taxon>
        <taxon>Pseudomonadota</taxon>
        <taxon>Gammaproteobacteria</taxon>
        <taxon>Lysobacterales</taxon>
        <taxon>Rhodanobacteraceae</taxon>
        <taxon>Dyella</taxon>
    </lineage>
</organism>
<dbReference type="Gene3D" id="3.80.30.20">
    <property type="entry name" value="tm_1862 like domain"/>
    <property type="match status" value="1"/>
</dbReference>
<dbReference type="SUPFAM" id="SSF52242">
    <property type="entry name" value="Cobalamin (vitamin B12)-binding domain"/>
    <property type="match status" value="1"/>
</dbReference>
<dbReference type="InterPro" id="IPR006158">
    <property type="entry name" value="Cobalamin-bd"/>
</dbReference>
<keyword evidence="5" id="KW-0411">Iron-sulfur</keyword>
<dbReference type="PROSITE" id="PS51332">
    <property type="entry name" value="B12_BINDING"/>
    <property type="match status" value="1"/>
</dbReference>
<dbReference type="InterPro" id="IPR034466">
    <property type="entry name" value="Methyltransferase_Class_B"/>
</dbReference>
<evidence type="ECO:0000256" key="1">
    <source>
        <dbReference type="ARBA" id="ARBA00001966"/>
    </source>
</evidence>
<dbReference type="InterPro" id="IPR007197">
    <property type="entry name" value="rSAM"/>
</dbReference>
<dbReference type="RefSeq" id="WP_380010661.1">
    <property type="nucleotide sequence ID" value="NZ_JADIKI010000022.1"/>
</dbReference>
<evidence type="ECO:0000256" key="5">
    <source>
        <dbReference type="ARBA" id="ARBA00023014"/>
    </source>
</evidence>
<evidence type="ECO:0000259" key="7">
    <source>
        <dbReference type="PROSITE" id="PS51918"/>
    </source>
</evidence>
<dbReference type="InterPro" id="IPR036724">
    <property type="entry name" value="Cobalamin-bd_sf"/>
</dbReference>
<keyword evidence="4" id="KW-0408">Iron</keyword>
<comment type="caution">
    <text evidence="8">The sequence shown here is derived from an EMBL/GenBank/DDBJ whole genome shotgun (WGS) entry which is preliminary data.</text>
</comment>
<evidence type="ECO:0000313" key="8">
    <source>
        <dbReference type="EMBL" id="MFK2855046.1"/>
    </source>
</evidence>
<dbReference type="CDD" id="cd01335">
    <property type="entry name" value="Radical_SAM"/>
    <property type="match status" value="1"/>
</dbReference>
<dbReference type="EMBL" id="JADIKI010000022">
    <property type="protein sequence ID" value="MFK2855046.1"/>
    <property type="molecule type" value="Genomic_DNA"/>
</dbReference>
<evidence type="ECO:0000313" key="9">
    <source>
        <dbReference type="Proteomes" id="UP001620409"/>
    </source>
</evidence>
<proteinExistence type="predicted"/>
<keyword evidence="9" id="KW-1185">Reference proteome</keyword>
<dbReference type="Pfam" id="PF02310">
    <property type="entry name" value="B12-binding"/>
    <property type="match status" value="1"/>
</dbReference>
<name>A0ABW8IIM1_9GAMM</name>
<keyword evidence="3" id="KW-0479">Metal-binding</keyword>
<keyword evidence="2" id="KW-0949">S-adenosyl-L-methionine</keyword>
<comment type="cofactor">
    <cofactor evidence="1">
        <name>[4Fe-4S] cluster</name>
        <dbReference type="ChEBI" id="CHEBI:49883"/>
    </cofactor>
</comment>